<feature type="coiled-coil region" evidence="7">
    <location>
        <begin position="586"/>
        <end position="631"/>
    </location>
</feature>
<proteinExistence type="inferred from homology"/>
<evidence type="ECO:0000256" key="7">
    <source>
        <dbReference type="SAM" id="Coils"/>
    </source>
</evidence>
<dbReference type="Pfam" id="PF16515">
    <property type="entry name" value="HIP1_clath_bdg"/>
    <property type="match status" value="2"/>
</dbReference>
<dbReference type="InterPro" id="IPR030224">
    <property type="entry name" value="Sla2_fam"/>
</dbReference>
<dbReference type="GO" id="GO:0048268">
    <property type="term" value="P:clathrin coat assembly"/>
    <property type="evidence" value="ECO:0007669"/>
    <property type="project" value="TreeGrafter"/>
</dbReference>
<dbReference type="GeneTree" id="ENSGT00940000153594"/>
<dbReference type="PROSITE" id="PS50942">
    <property type="entry name" value="ENTH"/>
    <property type="match status" value="1"/>
</dbReference>
<feature type="coiled-coil region" evidence="7">
    <location>
        <begin position="1177"/>
        <end position="1213"/>
    </location>
</feature>
<dbReference type="SUPFAM" id="SSF48464">
    <property type="entry name" value="ENTH/VHS domain"/>
    <property type="match status" value="1"/>
</dbReference>
<dbReference type="PANTHER" id="PTHR10407:SF10">
    <property type="entry name" value="HUNTINGTIN-INTERACTING PROTEIN 1-RELATED PROTEIN"/>
    <property type="match status" value="1"/>
</dbReference>
<dbReference type="GO" id="GO:0035615">
    <property type="term" value="F:clathrin adaptor activity"/>
    <property type="evidence" value="ECO:0007669"/>
    <property type="project" value="TreeGrafter"/>
</dbReference>
<dbReference type="InterPro" id="IPR032422">
    <property type="entry name" value="HIP1_clath-bd"/>
</dbReference>
<dbReference type="PANTHER" id="PTHR10407">
    <property type="entry name" value="HUNTINGTIN INTERACTING PROTEIN 1"/>
    <property type="match status" value="1"/>
</dbReference>
<dbReference type="SMART" id="SM00307">
    <property type="entry name" value="ILWEQ"/>
    <property type="match status" value="1"/>
</dbReference>
<organism evidence="11 12">
    <name type="scientific">Amphiprion ocellaris</name>
    <name type="common">Clown anemonefish</name>
    <dbReference type="NCBI Taxonomy" id="80972"/>
    <lineage>
        <taxon>Eukaryota</taxon>
        <taxon>Metazoa</taxon>
        <taxon>Chordata</taxon>
        <taxon>Craniata</taxon>
        <taxon>Vertebrata</taxon>
        <taxon>Euteleostomi</taxon>
        <taxon>Actinopterygii</taxon>
        <taxon>Neopterygii</taxon>
        <taxon>Teleostei</taxon>
        <taxon>Neoteleostei</taxon>
        <taxon>Acanthomorphata</taxon>
        <taxon>Ovalentaria</taxon>
        <taxon>Pomacentridae</taxon>
        <taxon>Amphiprion</taxon>
    </lineage>
</organism>
<dbReference type="RefSeq" id="XP_054875206.1">
    <property type="nucleotide sequence ID" value="XM_055019231.1"/>
</dbReference>
<dbReference type="GO" id="GO:0007015">
    <property type="term" value="P:actin filament organization"/>
    <property type="evidence" value="ECO:0007669"/>
    <property type="project" value="TreeGrafter"/>
</dbReference>
<dbReference type="GO" id="GO:0043325">
    <property type="term" value="F:phosphatidylinositol-3,4-bisphosphate binding"/>
    <property type="evidence" value="ECO:0007669"/>
    <property type="project" value="TreeGrafter"/>
</dbReference>
<name>A0AAQ5Y290_AMPOC</name>
<evidence type="ECO:0000256" key="6">
    <source>
        <dbReference type="ARBA" id="ARBA00023203"/>
    </source>
</evidence>
<keyword evidence="3" id="KW-0963">Cytoplasm</keyword>
<dbReference type="PROSITE" id="PS50945">
    <property type="entry name" value="I_LWEQ"/>
    <property type="match status" value="1"/>
</dbReference>
<accession>A0AAQ5Y290</accession>
<dbReference type="GO" id="GO:0030136">
    <property type="term" value="C:clathrin-coated vesicle"/>
    <property type="evidence" value="ECO:0007669"/>
    <property type="project" value="TreeGrafter"/>
</dbReference>
<evidence type="ECO:0000313" key="11">
    <source>
        <dbReference type="Ensembl" id="ENSAOCP00000047122.1"/>
    </source>
</evidence>
<feature type="coiled-coil region" evidence="7">
    <location>
        <begin position="678"/>
        <end position="796"/>
    </location>
</feature>
<reference evidence="11 12" key="1">
    <citation type="submission" date="2022-01" db="EMBL/GenBank/DDBJ databases">
        <title>A chromosome-scale genome assembly of the false clownfish, Amphiprion ocellaris.</title>
        <authorList>
            <person name="Ryu T."/>
        </authorList>
    </citation>
    <scope>NUCLEOTIDE SEQUENCE [LARGE SCALE GENOMIC DNA]</scope>
</reference>
<keyword evidence="6" id="KW-0009">Actin-binding</keyword>
<dbReference type="Gene3D" id="6.10.250.920">
    <property type="match status" value="2"/>
</dbReference>
<dbReference type="GO" id="GO:0032051">
    <property type="term" value="F:clathrin light chain binding"/>
    <property type="evidence" value="ECO:0007669"/>
    <property type="project" value="TreeGrafter"/>
</dbReference>
<comment type="similarity">
    <text evidence="2">Belongs to the SLA2 family.</text>
</comment>
<keyword evidence="4" id="KW-0254">Endocytosis</keyword>
<evidence type="ECO:0000256" key="5">
    <source>
        <dbReference type="ARBA" id="ARBA00023054"/>
    </source>
</evidence>
<feature type="region of interest" description="Disordered" evidence="8">
    <location>
        <begin position="1216"/>
        <end position="1245"/>
    </location>
</feature>
<dbReference type="InterPro" id="IPR013809">
    <property type="entry name" value="ENTH"/>
</dbReference>
<dbReference type="GO" id="GO:0051015">
    <property type="term" value="F:actin filament binding"/>
    <property type="evidence" value="ECO:0007669"/>
    <property type="project" value="TreeGrafter"/>
</dbReference>
<dbReference type="InterPro" id="IPR035964">
    <property type="entry name" value="I/LWEQ_dom_sf"/>
</dbReference>
<keyword evidence="5 7" id="KW-0175">Coiled coil</keyword>
<feature type="compositionally biased region" description="Polar residues" evidence="8">
    <location>
        <begin position="1362"/>
        <end position="1390"/>
    </location>
</feature>
<evidence type="ECO:0000256" key="3">
    <source>
        <dbReference type="ARBA" id="ARBA00022490"/>
    </source>
</evidence>
<dbReference type="InterPro" id="IPR002558">
    <property type="entry name" value="ILWEQ_dom"/>
</dbReference>
<dbReference type="GO" id="GO:0030864">
    <property type="term" value="C:cortical actin cytoskeleton"/>
    <property type="evidence" value="ECO:0007669"/>
    <property type="project" value="TreeGrafter"/>
</dbReference>
<feature type="compositionally biased region" description="Polar residues" evidence="8">
    <location>
        <begin position="1263"/>
        <end position="1334"/>
    </location>
</feature>
<evidence type="ECO:0008006" key="13">
    <source>
        <dbReference type="Google" id="ProtNLM"/>
    </source>
</evidence>
<evidence type="ECO:0000256" key="2">
    <source>
        <dbReference type="ARBA" id="ARBA00010135"/>
    </source>
</evidence>
<evidence type="ECO:0000259" key="9">
    <source>
        <dbReference type="PROSITE" id="PS50942"/>
    </source>
</evidence>
<dbReference type="Gene3D" id="1.25.40.90">
    <property type="match status" value="1"/>
</dbReference>
<dbReference type="Ensembl" id="ENSAOCT00000080329.1">
    <property type="protein sequence ID" value="ENSAOCP00000047122.1"/>
    <property type="gene ID" value="ENSAOCG00000030499.1"/>
</dbReference>
<dbReference type="Proteomes" id="UP001501940">
    <property type="component" value="Chromosome 17"/>
</dbReference>
<dbReference type="SMART" id="SM00273">
    <property type="entry name" value="ENTH"/>
    <property type="match status" value="1"/>
</dbReference>
<feature type="domain" description="ENTH" evidence="9">
    <location>
        <begin position="132"/>
        <end position="260"/>
    </location>
</feature>
<feature type="region of interest" description="Disordered" evidence="8">
    <location>
        <begin position="43"/>
        <end position="64"/>
    </location>
</feature>
<dbReference type="Gene3D" id="1.20.1410.10">
    <property type="entry name" value="I/LWEQ domain"/>
    <property type="match status" value="1"/>
</dbReference>
<dbReference type="InterPro" id="IPR008942">
    <property type="entry name" value="ENTH_VHS"/>
</dbReference>
<comment type="subcellular location">
    <subcellularLocation>
        <location evidence="1">Cytoplasm</location>
    </subcellularLocation>
</comment>
<feature type="coiled-coil region" evidence="7">
    <location>
        <begin position="453"/>
        <end position="512"/>
    </location>
</feature>
<dbReference type="GeneID" id="111575953"/>
<sequence>MSELRYLQQVCDNQQNDLQLLRLNQESARESLREKNSLGLFSRRKNLRPVHDTSTPPAADLQGSANGELGVFSAHFTDGEVYLSSCSLQQLLDESRLVAAGSENSSLRRHSSLKNCRTTEPLYFHERQMPQQHPSTSILQLHSISKIVATAETPPKEKYVRNVIMGTHKEGGATTFWSYTLNLPLSSNSMVSWKFCYLLHKVLRDGHRNAVADSYRYCRNVKDMGILWGSLHDRYGHIVALSAKFLSHKMEFHAKHKVIPGNLEASDETLEREAGTDMTKVLDLTQELLDYLDAGLKMAETVLRQLDANGAKSTTPAGQCRLTPLIPLILDCSFLYHFSVRLLFKLHSRIAPDVLLGHRERFRDLFMSLTQFFDRAREMEFFKSVIRIPDLPDEPPNFLRAAALAEHKKPVVVMPNEERYEEEEVESRPEFRSASPMPQYYLVSQMGASDAFLEQRETENESLKRELEVLKPELQLIKSEAQRCVTELKSQVNRLESEVEEQRTHKQMAMVENEHLRMEVEALRSTNVANVGAQIGFKEADSRAQAAEMRFSQLKERHAELVTSHADLMKKNAETVKLLSSSKQDQDHLLRAKMQLENEVENLQQEKRNTMGQQQQEVDRLNKELLEQRAELAILHGALENKEMEGSQVSSSLAALHAERDVLLRSAREKDMELSSLRQQTQQQQSSLHLERDRLNQELEALRAQLQQQLAINAEQKLEIDRLRRELDSTRAELTHANSALQNKEMSGTQLSSTLAGLQAEREVLLRSAREQEAELNSLRQQAKLQQTSLEQERQRSSMELGSLHAQLQQQACREGELAQKLQEEQFCLLQCAVVEAEGIILDAVAKLDDPIHVRCISSPDYLVNRAEITLSSIDKMQQNHLVYLGNRNDASGLLRTVTQFSHLAADTIVNGAATSHSAPTDQADRLTDSCRDCANHCLQFLKDLKLQASLQRADPSAIRYTVQRLLTLGQDLRPKGQDVLKEELGSMVDKEMIATSTAIEEAVLRMDEILNQAKRDTTGVKLEANQSILGSCSDLMKAVHMLVTAATDLQKDIVEEGRGAASITEFYAKNSRWTEGLISASKAVGWGATQLLDSADRVVGEKGTYEELIACSHEIAASTAQLVAASKVKADRNNKKLYTLQQASRHVNDMTAVVVTSTKHGQQQISDHGVMDFSGMSLIKLKKEEMEAQVKVLQLESQLEQERVRLGELRKRHYDLGTSGTMADGGDRDDSFPPPPPPTLLDSTPVLQSFSQAQPYINTQTFASSNPFAPTQTQSLSLPQSYAPTHTNSQAYTPSQTFTPSQTYTPSQSYTPSQPYIPTQPFTPSQPYTPNPTQSYFTPQSYSPSQSSSLTSSVTQPKPSQPQVAQQNNTESTKPTSRRPNIFTKSGNLLKNVFKRGETGTGES</sequence>
<dbReference type="FunFam" id="1.20.5.1700:FF:000002">
    <property type="entry name" value="Huntingtin interacting protein 1"/>
    <property type="match status" value="1"/>
</dbReference>
<dbReference type="Pfam" id="PF07651">
    <property type="entry name" value="ANTH"/>
    <property type="match status" value="1"/>
</dbReference>
<dbReference type="SUPFAM" id="SSF109885">
    <property type="entry name" value="I/LWEQ domain"/>
    <property type="match status" value="1"/>
</dbReference>
<feature type="domain" description="I/LWEQ" evidence="10">
    <location>
        <begin position="977"/>
        <end position="1218"/>
    </location>
</feature>
<dbReference type="Pfam" id="PF01608">
    <property type="entry name" value="I_LWEQ"/>
    <property type="match status" value="1"/>
</dbReference>
<protein>
    <recommendedName>
        <fullName evidence="13">I/LWEQ domain-containing protein</fullName>
    </recommendedName>
</protein>
<evidence type="ECO:0000259" key="10">
    <source>
        <dbReference type="PROSITE" id="PS50945"/>
    </source>
</evidence>
<evidence type="ECO:0000256" key="1">
    <source>
        <dbReference type="ARBA" id="ARBA00004496"/>
    </source>
</evidence>
<dbReference type="GO" id="GO:0006897">
    <property type="term" value="P:endocytosis"/>
    <property type="evidence" value="ECO:0007669"/>
    <property type="project" value="UniProtKB-KW"/>
</dbReference>
<evidence type="ECO:0000256" key="4">
    <source>
        <dbReference type="ARBA" id="ARBA00022583"/>
    </source>
</evidence>
<dbReference type="InterPro" id="IPR011417">
    <property type="entry name" value="ANTH_dom"/>
</dbReference>
<evidence type="ECO:0000313" key="12">
    <source>
        <dbReference type="Proteomes" id="UP001501940"/>
    </source>
</evidence>
<reference evidence="11" key="2">
    <citation type="submission" date="2025-08" db="UniProtKB">
        <authorList>
            <consortium name="Ensembl"/>
        </authorList>
    </citation>
    <scope>IDENTIFICATION</scope>
</reference>
<dbReference type="FunFam" id="1.25.40.90:FF:000012">
    <property type="entry name" value="Huntingtin interacting protein 1-related"/>
    <property type="match status" value="1"/>
</dbReference>
<dbReference type="GO" id="GO:0080025">
    <property type="term" value="F:phosphatidylinositol-3,5-bisphosphate binding"/>
    <property type="evidence" value="ECO:0007669"/>
    <property type="project" value="TreeGrafter"/>
</dbReference>
<feature type="region of interest" description="Disordered" evidence="8">
    <location>
        <begin position="1263"/>
        <end position="1405"/>
    </location>
</feature>
<dbReference type="Gene3D" id="1.20.5.1700">
    <property type="match status" value="1"/>
</dbReference>
<reference evidence="11" key="3">
    <citation type="submission" date="2025-09" db="UniProtKB">
        <authorList>
            <consortium name="Ensembl"/>
        </authorList>
    </citation>
    <scope>IDENTIFICATION</scope>
</reference>
<feature type="compositionally biased region" description="Low complexity" evidence="8">
    <location>
        <begin position="1335"/>
        <end position="1358"/>
    </location>
</feature>
<evidence type="ECO:0000256" key="8">
    <source>
        <dbReference type="SAM" id="MobiDB-lite"/>
    </source>
</evidence>
<keyword evidence="12" id="KW-1185">Reference proteome</keyword>